<sequence>MYNSLMKKSKTLLKWVMFIGSFVSISYLFSLLSTVHGEELPEEYFSNGHPVIIGLLDSEFFMGLIFLVTFTVIAYVFYLLWQLHEIAVHKAEKLKSKQVNLVFALSLCGLFLHKAWWVIAVAIAFTDWVAISAALSTIISRGIKGTKEERL</sequence>
<name>A0A1E5FTZ5_VIBSP</name>
<organism evidence="2 3">
    <name type="scientific">Vibrio splendidus 12E03</name>
    <dbReference type="NCBI Taxonomy" id="1191305"/>
    <lineage>
        <taxon>Bacteria</taxon>
        <taxon>Pseudomonadati</taxon>
        <taxon>Pseudomonadota</taxon>
        <taxon>Gammaproteobacteria</taxon>
        <taxon>Vibrionales</taxon>
        <taxon>Vibrionaceae</taxon>
        <taxon>Vibrio</taxon>
    </lineage>
</organism>
<gene>
    <name evidence="2" type="ORF">A142_18760</name>
</gene>
<feature type="transmembrane region" description="Helical" evidence="1">
    <location>
        <begin position="61"/>
        <end position="81"/>
    </location>
</feature>
<comment type="caution">
    <text evidence="2">The sequence shown here is derived from an EMBL/GenBank/DDBJ whole genome shotgun (WGS) entry which is preliminary data.</text>
</comment>
<evidence type="ECO:0000313" key="2">
    <source>
        <dbReference type="EMBL" id="OEF93986.1"/>
    </source>
</evidence>
<dbReference type="AlphaFoldDB" id="A0A1E5FTZ5"/>
<dbReference type="EMBL" id="AJZD02000085">
    <property type="protein sequence ID" value="OEF93986.1"/>
    <property type="molecule type" value="Genomic_DNA"/>
</dbReference>
<dbReference type="RefSeq" id="WP_019822907.1">
    <property type="nucleotide sequence ID" value="NZ_AJZD02000085.1"/>
</dbReference>
<keyword evidence="1" id="KW-0472">Membrane</keyword>
<protein>
    <submittedName>
        <fullName evidence="2">Magnesium transporter</fullName>
    </submittedName>
</protein>
<evidence type="ECO:0000313" key="3">
    <source>
        <dbReference type="Proteomes" id="UP000094802"/>
    </source>
</evidence>
<dbReference type="Proteomes" id="UP000094802">
    <property type="component" value="Unassembled WGS sequence"/>
</dbReference>
<reference evidence="2 3" key="1">
    <citation type="journal article" date="2012" name="Science">
        <title>Ecological populations of bacteria act as socially cohesive units of antibiotic production and resistance.</title>
        <authorList>
            <person name="Cordero O.X."/>
            <person name="Wildschutte H."/>
            <person name="Kirkup B."/>
            <person name="Proehl S."/>
            <person name="Ngo L."/>
            <person name="Hussain F."/>
            <person name="Le Roux F."/>
            <person name="Mincer T."/>
            <person name="Polz M.F."/>
        </authorList>
    </citation>
    <scope>NUCLEOTIDE SEQUENCE [LARGE SCALE GENOMIC DNA]</scope>
    <source>
        <strain evidence="2 3">12E03</strain>
    </source>
</reference>
<proteinExistence type="predicted"/>
<dbReference type="OrthoDB" id="5873362at2"/>
<keyword evidence="1" id="KW-1133">Transmembrane helix</keyword>
<keyword evidence="1" id="KW-0812">Transmembrane</keyword>
<evidence type="ECO:0000256" key="1">
    <source>
        <dbReference type="SAM" id="Phobius"/>
    </source>
</evidence>
<feature type="transmembrane region" description="Helical" evidence="1">
    <location>
        <begin position="101"/>
        <end position="119"/>
    </location>
</feature>
<accession>A0A1E5FTZ5</accession>